<dbReference type="GO" id="GO:0009252">
    <property type="term" value="P:peptidoglycan biosynthetic process"/>
    <property type="evidence" value="ECO:0007669"/>
    <property type="project" value="UniProtKB-UniRule"/>
</dbReference>
<feature type="transmembrane region" description="Helical" evidence="7">
    <location>
        <begin position="35"/>
        <end position="60"/>
    </location>
</feature>
<dbReference type="EC" id="4.2.2.29" evidence="7"/>
<dbReference type="EMBL" id="JADIMZ010000037">
    <property type="protein sequence ID" value="MBO8432233.1"/>
    <property type="molecule type" value="Genomic_DNA"/>
</dbReference>
<evidence type="ECO:0000256" key="4">
    <source>
        <dbReference type="ARBA" id="ARBA00023136"/>
    </source>
</evidence>
<evidence type="ECO:0000256" key="6">
    <source>
        <dbReference type="ARBA" id="ARBA00023316"/>
    </source>
</evidence>
<keyword evidence="1 7" id="KW-1003">Cell membrane</keyword>
<evidence type="ECO:0000313" key="8">
    <source>
        <dbReference type="EMBL" id="MBO8432233.1"/>
    </source>
</evidence>
<organism evidence="8 9">
    <name type="scientific">Candidatus Pullibacteroides excrementavium</name>
    <dbReference type="NCBI Taxonomy" id="2840905"/>
    <lineage>
        <taxon>Bacteria</taxon>
        <taxon>Pseudomonadati</taxon>
        <taxon>Bacteroidota</taxon>
        <taxon>Bacteroidia</taxon>
        <taxon>Bacteroidales</taxon>
        <taxon>Candidatus Pullibacteroides</taxon>
    </lineage>
</organism>
<feature type="site" description="Important for catalytic activity" evidence="7">
    <location>
        <position position="256"/>
    </location>
</feature>
<dbReference type="PANTHER" id="PTHR30518">
    <property type="entry name" value="ENDOLYTIC MUREIN TRANSGLYCOSYLASE"/>
    <property type="match status" value="1"/>
</dbReference>
<protein>
    <recommendedName>
        <fullName evidence="7">Endolytic murein transglycosylase</fullName>
        <ecNumber evidence="7">4.2.2.29</ecNumber>
    </recommendedName>
    <alternativeName>
        <fullName evidence="7">Peptidoglycan lytic transglycosylase</fullName>
    </alternativeName>
    <alternativeName>
        <fullName evidence="7">Peptidoglycan polymerization terminase</fullName>
    </alternativeName>
</protein>
<dbReference type="GO" id="GO:0071555">
    <property type="term" value="P:cell wall organization"/>
    <property type="evidence" value="ECO:0007669"/>
    <property type="project" value="UniProtKB-KW"/>
</dbReference>
<evidence type="ECO:0000256" key="3">
    <source>
        <dbReference type="ARBA" id="ARBA00022989"/>
    </source>
</evidence>
<proteinExistence type="inferred from homology"/>
<keyword evidence="5 7" id="KW-0456">Lyase</keyword>
<dbReference type="HAMAP" id="MF_02065">
    <property type="entry name" value="MltG"/>
    <property type="match status" value="1"/>
</dbReference>
<dbReference type="Gene3D" id="3.30.160.60">
    <property type="entry name" value="Classic Zinc Finger"/>
    <property type="match status" value="1"/>
</dbReference>
<evidence type="ECO:0000256" key="5">
    <source>
        <dbReference type="ARBA" id="ARBA00023239"/>
    </source>
</evidence>
<comment type="similarity">
    <text evidence="7">Belongs to the transglycosylase MltG family.</text>
</comment>
<evidence type="ECO:0000256" key="7">
    <source>
        <dbReference type="HAMAP-Rule" id="MF_02065"/>
    </source>
</evidence>
<keyword evidence="2 7" id="KW-0812">Transmembrane</keyword>
<dbReference type="NCBIfam" id="TIGR00247">
    <property type="entry name" value="endolytic transglycosylase MltG"/>
    <property type="match status" value="1"/>
</dbReference>
<sequence>MKVRKPRRRRHRSNTYYGSAYGTGKRKRFSRRLKVGLYVLAVFIFGLMVCVATIGLGSAVKARTILFIPTGAGYAQVQDSLRASGNVQMLKFEVLSRIKGYPETVKPGRYVLDRGVTALAVVNKLRAGDQDEVRITFNKIRSVSQLAGIVSKRIEADSVSIVRVLSDSAFLSRFTYAFEGADSAMEAALRVNPANVLGCFIPNTYYFYWDTDAEEFFKRMYWELNDFWEGERQAKADSMDMDRLEIISLASIVEEETNKKDERADIASVYLNRLRRRMLLQADPTVKYAVGDFGLKRILKEHLAVESPYNTYKERGLPPGPICTPSISSIDAVLENKQTKYLYFCAKPDFSGYHVFATSYASHLANARAYQRELNKLGVK</sequence>
<comment type="subcellular location">
    <subcellularLocation>
        <location evidence="7">Cell membrane</location>
        <topology evidence="7">Single-pass membrane protein</topology>
    </subcellularLocation>
</comment>
<keyword evidence="4 7" id="KW-0472">Membrane</keyword>
<evidence type="ECO:0000313" key="9">
    <source>
        <dbReference type="Proteomes" id="UP000823612"/>
    </source>
</evidence>
<evidence type="ECO:0000256" key="1">
    <source>
        <dbReference type="ARBA" id="ARBA00022475"/>
    </source>
</evidence>
<keyword evidence="6 7" id="KW-0961">Cell wall biogenesis/degradation</keyword>
<reference evidence="8" key="1">
    <citation type="submission" date="2020-10" db="EMBL/GenBank/DDBJ databases">
        <authorList>
            <person name="Gilroy R."/>
        </authorList>
    </citation>
    <scope>NUCLEOTIDE SEQUENCE</scope>
    <source>
        <strain evidence="8">2889</strain>
    </source>
</reference>
<keyword evidence="3 7" id="KW-1133">Transmembrane helix</keyword>
<comment type="catalytic activity">
    <reaction evidence="7">
        <text>a peptidoglycan chain = a peptidoglycan chain with N-acetyl-1,6-anhydromuramyl-[peptide] at the reducing end + a peptidoglycan chain with N-acetylglucosamine at the non-reducing end.</text>
        <dbReference type="EC" id="4.2.2.29"/>
    </reaction>
</comment>
<dbReference type="Pfam" id="PF02618">
    <property type="entry name" value="YceG"/>
    <property type="match status" value="1"/>
</dbReference>
<comment type="function">
    <text evidence="7">Functions as a peptidoglycan terminase that cleaves nascent peptidoglycan strands endolytically to terminate their elongation.</text>
</comment>
<dbReference type="AlphaFoldDB" id="A0A9D9H2B5"/>
<dbReference type="GO" id="GO:0008932">
    <property type="term" value="F:lytic endotransglycosylase activity"/>
    <property type="evidence" value="ECO:0007669"/>
    <property type="project" value="UniProtKB-UniRule"/>
</dbReference>
<dbReference type="InterPro" id="IPR003770">
    <property type="entry name" value="MLTG-like"/>
</dbReference>
<name>A0A9D9H2B5_9BACT</name>
<reference evidence="8" key="2">
    <citation type="journal article" date="2021" name="PeerJ">
        <title>Extensive microbial diversity within the chicken gut microbiome revealed by metagenomics and culture.</title>
        <authorList>
            <person name="Gilroy R."/>
            <person name="Ravi A."/>
            <person name="Getino M."/>
            <person name="Pursley I."/>
            <person name="Horton D.L."/>
            <person name="Alikhan N.F."/>
            <person name="Baker D."/>
            <person name="Gharbi K."/>
            <person name="Hall N."/>
            <person name="Watson M."/>
            <person name="Adriaenssens E.M."/>
            <person name="Foster-Nyarko E."/>
            <person name="Jarju S."/>
            <person name="Secka A."/>
            <person name="Antonio M."/>
            <person name="Oren A."/>
            <person name="Chaudhuri R.R."/>
            <person name="La Ragione R."/>
            <person name="Hildebrand F."/>
            <person name="Pallen M.J."/>
        </authorList>
    </citation>
    <scope>NUCLEOTIDE SEQUENCE</scope>
    <source>
        <strain evidence="8">2889</strain>
    </source>
</reference>
<dbReference type="Proteomes" id="UP000823612">
    <property type="component" value="Unassembled WGS sequence"/>
</dbReference>
<accession>A0A9D9H2B5</accession>
<gene>
    <name evidence="7 8" type="primary">mltG</name>
    <name evidence="8" type="ORF">IAB08_02915</name>
</gene>
<dbReference type="PANTHER" id="PTHR30518:SF2">
    <property type="entry name" value="ENDOLYTIC MUREIN TRANSGLYCOSYLASE"/>
    <property type="match status" value="1"/>
</dbReference>
<dbReference type="GO" id="GO:0005886">
    <property type="term" value="C:plasma membrane"/>
    <property type="evidence" value="ECO:0007669"/>
    <property type="project" value="UniProtKB-SubCell"/>
</dbReference>
<comment type="caution">
    <text evidence="8">The sequence shown here is derived from an EMBL/GenBank/DDBJ whole genome shotgun (WGS) entry which is preliminary data.</text>
</comment>
<evidence type="ECO:0000256" key="2">
    <source>
        <dbReference type="ARBA" id="ARBA00022692"/>
    </source>
</evidence>